<dbReference type="InterPro" id="IPR027857">
    <property type="entry name" value="SCRE"/>
</dbReference>
<dbReference type="Pfam" id="PF15162">
    <property type="entry name" value="SCRE"/>
    <property type="match status" value="1"/>
</dbReference>
<dbReference type="VEuPathDB" id="VectorBase:BGLB038306"/>
<dbReference type="STRING" id="6526.A0A2C9M483"/>
<dbReference type="KEGG" id="bgt:106061367"/>
<name>A0A2C9M483_BIOGL</name>
<dbReference type="AlphaFoldDB" id="A0A2C9M483"/>
<dbReference type="Proteomes" id="UP000076420">
    <property type="component" value="Unassembled WGS sequence"/>
</dbReference>
<gene>
    <name evidence="1" type="primary">106061367</name>
</gene>
<dbReference type="RefSeq" id="XP_013074928.2">
    <property type="nucleotide sequence ID" value="XM_013219474.2"/>
</dbReference>
<proteinExistence type="predicted"/>
<dbReference type="PANTHER" id="PTHR31408">
    <property type="entry name" value="HYPOTHETICAL PROTEIN LOC689986"/>
    <property type="match status" value="1"/>
</dbReference>
<dbReference type="OrthoDB" id="6149480at2759"/>
<evidence type="ECO:0000313" key="1">
    <source>
        <dbReference type="EnsemblMetazoa" id="BGLB038306-PA"/>
    </source>
</evidence>
<protein>
    <submittedName>
        <fullName evidence="1">Uncharacterized protein</fullName>
    </submittedName>
</protein>
<dbReference type="GO" id="GO:0007131">
    <property type="term" value="P:reciprocal meiotic recombination"/>
    <property type="evidence" value="ECO:0007669"/>
    <property type="project" value="TreeGrafter"/>
</dbReference>
<sequence length="180" mass="20152">MASAKPKETDYSQWPVIVHTELTNSSVSKLLIQKRIKLRTSSLLSEGMVLFPKAKVVFLILELKKQLLSEMETSNAGLLNDGNNCRIFNRIEKLKCFHGIPVVLLLAPLFTSKEFKAVSDLQIKYLSDKVSFVPTHDAEETVAAMIAIADLQTPPKSDLLAERFRELRSSLLKPASFLAH</sequence>
<evidence type="ECO:0000313" key="2">
    <source>
        <dbReference type="Proteomes" id="UP000076420"/>
    </source>
</evidence>
<organism evidence="1 2">
    <name type="scientific">Biomphalaria glabrata</name>
    <name type="common">Bloodfluke planorb</name>
    <name type="synonym">Freshwater snail</name>
    <dbReference type="NCBI Taxonomy" id="6526"/>
    <lineage>
        <taxon>Eukaryota</taxon>
        <taxon>Metazoa</taxon>
        <taxon>Spiralia</taxon>
        <taxon>Lophotrochozoa</taxon>
        <taxon>Mollusca</taxon>
        <taxon>Gastropoda</taxon>
        <taxon>Heterobranchia</taxon>
        <taxon>Euthyneura</taxon>
        <taxon>Panpulmonata</taxon>
        <taxon>Hygrophila</taxon>
        <taxon>Lymnaeoidea</taxon>
        <taxon>Planorbidae</taxon>
        <taxon>Biomphalaria</taxon>
    </lineage>
</organism>
<dbReference type="GO" id="GO:0007130">
    <property type="term" value="P:synaptonemal complex assembly"/>
    <property type="evidence" value="ECO:0007669"/>
    <property type="project" value="InterPro"/>
</dbReference>
<dbReference type="VEuPathDB" id="VectorBase:BGLAX_031483"/>
<reference evidence="1" key="1">
    <citation type="submission" date="2020-05" db="UniProtKB">
        <authorList>
            <consortium name="EnsemblMetazoa"/>
        </authorList>
    </citation>
    <scope>IDENTIFICATION</scope>
    <source>
        <strain evidence="1">BB02</strain>
    </source>
</reference>
<dbReference type="GO" id="GO:0005694">
    <property type="term" value="C:chromosome"/>
    <property type="evidence" value="ECO:0007669"/>
    <property type="project" value="TreeGrafter"/>
</dbReference>
<dbReference type="EnsemblMetazoa" id="BGLB038306-RA">
    <property type="protein sequence ID" value="BGLB038306-PA"/>
    <property type="gene ID" value="BGLB038306"/>
</dbReference>
<accession>A0A2C9M483</accession>
<dbReference type="PANTHER" id="PTHR31408:SF2">
    <property type="entry name" value="PROTEIN SPO16 HOMOLOG"/>
    <property type="match status" value="1"/>
</dbReference>